<sequence>MTFAEAVLQFALVAGLLTVIPGLDTALVLRSTLARSRAYGLATTAGIQVGTLIWGMAAATGAAALLAASQSAYRLLTILGAAYMIWMGASMFWKTFRRQDGAPGVAPDVPSSPKLHRELTLGLATNLMNPKVGVFYIAMIPQFVPDGVSPLWMGLLLAAVHCAIAAVWSCSLVVGSGFFKDRLAGSTAARWTDRITGGVLIAFGARLALTPRA</sequence>
<dbReference type="EMBL" id="JAKXMK010000045">
    <property type="protein sequence ID" value="MCH6171538.1"/>
    <property type="molecule type" value="Genomic_DNA"/>
</dbReference>
<proteinExistence type="predicted"/>
<keyword evidence="8" id="KW-1185">Reference proteome</keyword>
<dbReference type="Pfam" id="PF01810">
    <property type="entry name" value="LysE"/>
    <property type="match status" value="1"/>
</dbReference>
<dbReference type="RefSeq" id="WP_241042344.1">
    <property type="nucleotide sequence ID" value="NZ_BAAAJF010000006.1"/>
</dbReference>
<keyword evidence="2" id="KW-1003">Cell membrane</keyword>
<name>A0ABS9TSY7_9PSEU</name>
<protein>
    <submittedName>
        <fullName evidence="7">LysE family translocator</fullName>
    </submittedName>
</protein>
<comment type="subcellular location">
    <subcellularLocation>
        <location evidence="1">Cell membrane</location>
        <topology evidence="1">Multi-pass membrane protein</topology>
    </subcellularLocation>
</comment>
<evidence type="ECO:0000313" key="8">
    <source>
        <dbReference type="Proteomes" id="UP001299970"/>
    </source>
</evidence>
<evidence type="ECO:0000256" key="1">
    <source>
        <dbReference type="ARBA" id="ARBA00004651"/>
    </source>
</evidence>
<organism evidence="7 8">
    <name type="scientific">Pseudonocardia alaniniphila</name>
    <dbReference type="NCBI Taxonomy" id="75291"/>
    <lineage>
        <taxon>Bacteria</taxon>
        <taxon>Bacillati</taxon>
        <taxon>Actinomycetota</taxon>
        <taxon>Actinomycetes</taxon>
        <taxon>Pseudonocardiales</taxon>
        <taxon>Pseudonocardiaceae</taxon>
        <taxon>Pseudonocardia</taxon>
    </lineage>
</organism>
<accession>A0ABS9TSY7</accession>
<keyword evidence="3 6" id="KW-0812">Transmembrane</keyword>
<dbReference type="InterPro" id="IPR001123">
    <property type="entry name" value="LeuE-type"/>
</dbReference>
<evidence type="ECO:0000256" key="4">
    <source>
        <dbReference type="ARBA" id="ARBA00022989"/>
    </source>
</evidence>
<dbReference type="PANTHER" id="PTHR30086">
    <property type="entry name" value="ARGININE EXPORTER PROTEIN ARGO"/>
    <property type="match status" value="1"/>
</dbReference>
<evidence type="ECO:0000256" key="3">
    <source>
        <dbReference type="ARBA" id="ARBA00022692"/>
    </source>
</evidence>
<feature type="transmembrane region" description="Helical" evidence="6">
    <location>
        <begin position="6"/>
        <end position="29"/>
    </location>
</feature>
<feature type="transmembrane region" description="Helical" evidence="6">
    <location>
        <begin position="41"/>
        <end position="66"/>
    </location>
</feature>
<keyword evidence="4 6" id="KW-1133">Transmembrane helix</keyword>
<evidence type="ECO:0000256" key="6">
    <source>
        <dbReference type="SAM" id="Phobius"/>
    </source>
</evidence>
<dbReference type="Proteomes" id="UP001299970">
    <property type="component" value="Unassembled WGS sequence"/>
</dbReference>
<evidence type="ECO:0000256" key="2">
    <source>
        <dbReference type="ARBA" id="ARBA00022475"/>
    </source>
</evidence>
<dbReference type="PANTHER" id="PTHR30086:SF20">
    <property type="entry name" value="ARGININE EXPORTER PROTEIN ARGO-RELATED"/>
    <property type="match status" value="1"/>
</dbReference>
<gene>
    <name evidence="7" type="ORF">MMF94_38100</name>
</gene>
<feature type="transmembrane region" description="Helical" evidence="6">
    <location>
        <begin position="72"/>
        <end position="93"/>
    </location>
</feature>
<feature type="transmembrane region" description="Helical" evidence="6">
    <location>
        <begin position="151"/>
        <end position="179"/>
    </location>
</feature>
<dbReference type="PIRSF" id="PIRSF006324">
    <property type="entry name" value="LeuE"/>
    <property type="match status" value="1"/>
</dbReference>
<reference evidence="7 8" key="1">
    <citation type="submission" date="2022-03" db="EMBL/GenBank/DDBJ databases">
        <title>Pseudonocardia alaer sp. nov., a novel actinomycete isolated from reed forest soil.</title>
        <authorList>
            <person name="Wang L."/>
        </authorList>
    </citation>
    <scope>NUCLEOTIDE SEQUENCE [LARGE SCALE GENOMIC DNA]</scope>
    <source>
        <strain evidence="7 8">Y-16303</strain>
    </source>
</reference>
<keyword evidence="5 6" id="KW-0472">Membrane</keyword>
<evidence type="ECO:0000256" key="5">
    <source>
        <dbReference type="ARBA" id="ARBA00023136"/>
    </source>
</evidence>
<evidence type="ECO:0000313" key="7">
    <source>
        <dbReference type="EMBL" id="MCH6171538.1"/>
    </source>
</evidence>
<comment type="caution">
    <text evidence="7">The sequence shown here is derived from an EMBL/GenBank/DDBJ whole genome shotgun (WGS) entry which is preliminary data.</text>
</comment>